<sequence>MVVNPTPDGRSRNLTALSCVNHPLEGGGASTSVRVLLEECYTKDQVDKERQLLIDLIDTKAICRLASSYHGIDPCQTFRP</sequence>
<organism evidence="1 2">
    <name type="scientific">Tolypocladium paradoxum</name>
    <dbReference type="NCBI Taxonomy" id="94208"/>
    <lineage>
        <taxon>Eukaryota</taxon>
        <taxon>Fungi</taxon>
        <taxon>Dikarya</taxon>
        <taxon>Ascomycota</taxon>
        <taxon>Pezizomycotina</taxon>
        <taxon>Sordariomycetes</taxon>
        <taxon>Hypocreomycetidae</taxon>
        <taxon>Hypocreales</taxon>
        <taxon>Ophiocordycipitaceae</taxon>
        <taxon>Tolypocladium</taxon>
    </lineage>
</organism>
<name>A0A2S4KXN5_9HYPO</name>
<proteinExistence type="predicted"/>
<dbReference type="Proteomes" id="UP000237481">
    <property type="component" value="Unassembled WGS sequence"/>
</dbReference>
<comment type="caution">
    <text evidence="1">The sequence shown here is derived from an EMBL/GenBank/DDBJ whole genome shotgun (WGS) entry which is preliminary data.</text>
</comment>
<keyword evidence="2" id="KW-1185">Reference proteome</keyword>
<evidence type="ECO:0000313" key="2">
    <source>
        <dbReference type="Proteomes" id="UP000237481"/>
    </source>
</evidence>
<evidence type="ECO:0000313" key="1">
    <source>
        <dbReference type="EMBL" id="POR34927.1"/>
    </source>
</evidence>
<dbReference type="AlphaFoldDB" id="A0A2S4KXN5"/>
<gene>
    <name evidence="1" type="ORF">TPAR_04857</name>
</gene>
<protein>
    <submittedName>
        <fullName evidence="1">Uncharacterized protein</fullName>
    </submittedName>
</protein>
<accession>A0A2S4KXN5</accession>
<reference evidence="1 2" key="1">
    <citation type="submission" date="2018-01" db="EMBL/GenBank/DDBJ databases">
        <title>Harnessing the power of phylogenomics to disentangle the directionality and signatures of interkingdom host jumping in the parasitic fungal genus Tolypocladium.</title>
        <authorList>
            <person name="Quandt C.A."/>
            <person name="Patterson W."/>
            <person name="Spatafora J.W."/>
        </authorList>
    </citation>
    <scope>NUCLEOTIDE SEQUENCE [LARGE SCALE GENOMIC DNA]</scope>
    <source>
        <strain evidence="1 2">NRBC 100945</strain>
    </source>
</reference>
<dbReference type="EMBL" id="PKSG01000479">
    <property type="protein sequence ID" value="POR34927.1"/>
    <property type="molecule type" value="Genomic_DNA"/>
</dbReference>